<dbReference type="GO" id="GO:0032998">
    <property type="term" value="C:Fc-epsilon receptor I complex"/>
    <property type="evidence" value="ECO:0007669"/>
    <property type="project" value="InterPro"/>
</dbReference>
<sequence length="163" mass="18281">MWVPTVIVILLSVRGAEAALQEPEICYILDAILFLYGIVLTALYCHLKIQTKKAQKNKPTGAIYEHLNYPEKQIYEKIGDGAQVRLPVSITGFCIEMPKTGGFTNSWAPVNTKQGSKKHSARLNPLILLLCYWDSVENGWHLATVLWWLRGNKAQGVGTEEVK</sequence>
<proteinExistence type="predicted"/>
<reference evidence="10" key="1">
    <citation type="journal article" date="2016" name="Nature">
        <title>Genome evolution in the allotetraploid frog Xenopus laevis.</title>
        <authorList>
            <person name="Session A.M."/>
            <person name="Uno Y."/>
            <person name="Kwon T."/>
            <person name="Chapman J.A."/>
            <person name="Toyoda A."/>
            <person name="Takahashi S."/>
            <person name="Fukui A."/>
            <person name="Hikosaka A."/>
            <person name="Suzuki A."/>
            <person name="Kondo M."/>
            <person name="van Heeringen S.J."/>
            <person name="Quigley I."/>
            <person name="Heinz S."/>
            <person name="Ogino H."/>
            <person name="Ochi H."/>
            <person name="Hellsten U."/>
            <person name="Lyons J.B."/>
            <person name="Simakov O."/>
            <person name="Putnam N."/>
            <person name="Stites J."/>
            <person name="Kuroki Y."/>
            <person name="Tanaka T."/>
            <person name="Michiue T."/>
            <person name="Watanabe M."/>
            <person name="Bogdanovic O."/>
            <person name="Lister R."/>
            <person name="Georgiou G."/>
            <person name="Paranjpe S.S."/>
            <person name="van Kruijsbergen I."/>
            <person name="Shu S."/>
            <person name="Carlson J."/>
            <person name="Kinoshita T."/>
            <person name="Ohta Y."/>
            <person name="Mawaribuchi S."/>
            <person name="Jenkins J."/>
            <person name="Grimwood J."/>
            <person name="Schmutz J."/>
            <person name="Mitros T."/>
            <person name="Mozaffari S.V."/>
            <person name="Suzuki Y."/>
            <person name="Haramoto Y."/>
            <person name="Yamamoto T.S."/>
            <person name="Takagi C."/>
            <person name="Heald R."/>
            <person name="Miller K."/>
            <person name="Haudenschild C."/>
            <person name="Kitzman J."/>
            <person name="Nakayama T."/>
            <person name="Izutsu Y."/>
            <person name="Robert J."/>
            <person name="Fortriede J."/>
            <person name="Burns K."/>
            <person name="Lotay V."/>
            <person name="Karimi K."/>
            <person name="Yasuoka Y."/>
            <person name="Dichmann D.S."/>
            <person name="Flajnik M.F."/>
            <person name="Houston D.W."/>
            <person name="Shendure J."/>
            <person name="DuPasquier L."/>
            <person name="Vize P.D."/>
            <person name="Zorn A.M."/>
            <person name="Ito M."/>
            <person name="Marcotte E.M."/>
            <person name="Wallingford J.B."/>
            <person name="Ito Y."/>
            <person name="Asashima M."/>
            <person name="Ueno N."/>
            <person name="Matsuda Y."/>
            <person name="Veenstra G.J."/>
            <person name="Fujiyama A."/>
            <person name="Harland R.M."/>
            <person name="Taira M."/>
            <person name="Rokhsar D.S."/>
        </authorList>
    </citation>
    <scope>NUCLEOTIDE SEQUENCE [LARGE SCALE GENOMIC DNA]</scope>
    <source>
        <strain evidence="10">J</strain>
    </source>
</reference>
<evidence type="ECO:0000256" key="2">
    <source>
        <dbReference type="ARBA" id="ARBA00022475"/>
    </source>
</evidence>
<keyword evidence="3" id="KW-0597">Phosphoprotein</keyword>
<dbReference type="EMBL" id="CM004480">
    <property type="protein sequence ID" value="OCT69467.1"/>
    <property type="molecule type" value="Genomic_DNA"/>
</dbReference>
<keyword evidence="2" id="KW-1003">Cell membrane</keyword>
<evidence type="ECO:0008006" key="11">
    <source>
        <dbReference type="Google" id="ProtNLM"/>
    </source>
</evidence>
<comment type="subcellular location">
    <subcellularLocation>
        <location evidence="1">Cell membrane</location>
        <topology evidence="1">Single-pass type I membrane protein</topology>
    </subcellularLocation>
</comment>
<evidence type="ECO:0000256" key="4">
    <source>
        <dbReference type="ARBA" id="ARBA00022859"/>
    </source>
</evidence>
<dbReference type="PANTHER" id="PTHR16803:SF0">
    <property type="entry name" value="HIGH AFFINITY IMMUNOGLOBULIN EPSILON RECEPTOR SUBUNIT GAMMA"/>
    <property type="match status" value="1"/>
</dbReference>
<dbReference type="Pfam" id="PF11628">
    <property type="entry name" value="TCR_zetazeta"/>
    <property type="match status" value="1"/>
</dbReference>
<dbReference type="InterPro" id="IPR021663">
    <property type="entry name" value="CD3_zeta/IgE_Fc_rcpt_gamma"/>
</dbReference>
<evidence type="ECO:0000313" key="10">
    <source>
        <dbReference type="Proteomes" id="UP000694892"/>
    </source>
</evidence>
<evidence type="ECO:0000256" key="3">
    <source>
        <dbReference type="ARBA" id="ARBA00022553"/>
    </source>
</evidence>
<feature type="transmembrane region" description="Helical" evidence="7">
    <location>
        <begin position="28"/>
        <end position="47"/>
    </location>
</feature>
<feature type="chain" id="PRO_5037032916" description="High affinity immunoglobulin epsilon receptor subunit gamma" evidence="8">
    <location>
        <begin position="19"/>
        <end position="163"/>
    </location>
</feature>
<keyword evidence="7" id="KW-1133">Transmembrane helix</keyword>
<accession>A0A974H950</accession>
<organism evidence="9 10">
    <name type="scientific">Xenopus laevis</name>
    <name type="common">African clawed frog</name>
    <dbReference type="NCBI Taxonomy" id="8355"/>
    <lineage>
        <taxon>Eukaryota</taxon>
        <taxon>Metazoa</taxon>
        <taxon>Chordata</taxon>
        <taxon>Craniata</taxon>
        <taxon>Vertebrata</taxon>
        <taxon>Euteleostomi</taxon>
        <taxon>Amphibia</taxon>
        <taxon>Batrachia</taxon>
        <taxon>Anura</taxon>
        <taxon>Pipoidea</taxon>
        <taxon>Pipidae</taxon>
        <taxon>Xenopodinae</taxon>
        <taxon>Xenopus</taxon>
        <taxon>Xenopus</taxon>
    </lineage>
</organism>
<keyword evidence="7" id="KW-0472">Membrane</keyword>
<keyword evidence="4" id="KW-0391">Immunity</keyword>
<evidence type="ECO:0000256" key="8">
    <source>
        <dbReference type="SAM" id="SignalP"/>
    </source>
</evidence>
<protein>
    <recommendedName>
        <fullName evidence="11">High affinity immunoglobulin epsilon receptor subunit gamma</fullName>
    </recommendedName>
</protein>
<dbReference type="PANTHER" id="PTHR16803">
    <property type="entry name" value="HIGH AFFINITY IMMUNOGLOBULIN EPSILON RECEPTOR GAMMA-SUBUNIT"/>
    <property type="match status" value="1"/>
</dbReference>
<dbReference type="AlphaFoldDB" id="A0A974H950"/>
<dbReference type="GO" id="GO:0002376">
    <property type="term" value="P:immune system process"/>
    <property type="evidence" value="ECO:0007669"/>
    <property type="project" value="UniProtKB-KW"/>
</dbReference>
<dbReference type="Proteomes" id="UP000694892">
    <property type="component" value="Chromosome 8L"/>
</dbReference>
<keyword evidence="6" id="KW-0675">Receptor</keyword>
<keyword evidence="5" id="KW-1015">Disulfide bond</keyword>
<keyword evidence="7" id="KW-0812">Transmembrane</keyword>
<evidence type="ECO:0000256" key="6">
    <source>
        <dbReference type="ARBA" id="ARBA00023170"/>
    </source>
</evidence>
<gene>
    <name evidence="9" type="ORF">XELAEV_18040778mg</name>
</gene>
<dbReference type="GO" id="GO:0019767">
    <property type="term" value="F:IgE receptor activity"/>
    <property type="evidence" value="ECO:0007669"/>
    <property type="project" value="InterPro"/>
</dbReference>
<keyword evidence="8" id="KW-0732">Signal</keyword>
<evidence type="ECO:0000256" key="7">
    <source>
        <dbReference type="SAM" id="Phobius"/>
    </source>
</evidence>
<feature type="signal peptide" evidence="8">
    <location>
        <begin position="1"/>
        <end position="18"/>
    </location>
</feature>
<dbReference type="InterPro" id="IPR042340">
    <property type="entry name" value="FCER1G"/>
</dbReference>
<evidence type="ECO:0000313" key="9">
    <source>
        <dbReference type="EMBL" id="OCT69467.1"/>
    </source>
</evidence>
<name>A0A974H950_XENLA</name>
<evidence type="ECO:0000256" key="5">
    <source>
        <dbReference type="ARBA" id="ARBA00023157"/>
    </source>
</evidence>
<evidence type="ECO:0000256" key="1">
    <source>
        <dbReference type="ARBA" id="ARBA00004251"/>
    </source>
</evidence>